<dbReference type="NCBIfam" id="NF047421">
    <property type="entry name" value="YfmH_fam"/>
    <property type="match status" value="1"/>
</dbReference>
<reference evidence="3 4" key="1">
    <citation type="submission" date="2018-03" db="EMBL/GenBank/DDBJ databases">
        <title>Genomic Encyclopedia of Type Strains, Phase III (KMG-III): the genomes of soil and plant-associated and newly described type strains.</title>
        <authorList>
            <person name="Whitman W."/>
        </authorList>
    </citation>
    <scope>NUCLEOTIDE SEQUENCE [LARGE SCALE GENOMIC DNA]</scope>
    <source>
        <strain evidence="3 4">CGMCC 1.07653</strain>
    </source>
</reference>
<feature type="domain" description="Peptidase M16 C-terminal" evidence="2">
    <location>
        <begin position="183"/>
        <end position="363"/>
    </location>
</feature>
<protein>
    <submittedName>
        <fullName evidence="3">Putative Zn-dependent peptidase</fullName>
    </submittedName>
</protein>
<dbReference type="RefSeq" id="WP_106587326.1">
    <property type="nucleotide sequence ID" value="NZ_PYAV01000001.1"/>
</dbReference>
<evidence type="ECO:0000259" key="1">
    <source>
        <dbReference type="Pfam" id="PF00675"/>
    </source>
</evidence>
<keyword evidence="4" id="KW-1185">Reference proteome</keyword>
<evidence type="ECO:0000313" key="4">
    <source>
        <dbReference type="Proteomes" id="UP000242310"/>
    </source>
</evidence>
<dbReference type="EMBL" id="PYAV01000001">
    <property type="protein sequence ID" value="PSL51249.1"/>
    <property type="molecule type" value="Genomic_DNA"/>
</dbReference>
<dbReference type="SUPFAM" id="SSF63411">
    <property type="entry name" value="LuxS/MPP-like metallohydrolase"/>
    <property type="match status" value="2"/>
</dbReference>
<proteinExistence type="predicted"/>
<dbReference type="InterPro" id="IPR050361">
    <property type="entry name" value="MPP/UQCRC_Complex"/>
</dbReference>
<dbReference type="OrthoDB" id="9811314at2"/>
<dbReference type="InterPro" id="IPR011249">
    <property type="entry name" value="Metalloenz_LuxS/M16"/>
</dbReference>
<dbReference type="Gene3D" id="3.30.830.10">
    <property type="entry name" value="Metalloenzyme, LuxS/M16 peptidase-like"/>
    <property type="match status" value="2"/>
</dbReference>
<dbReference type="InterPro" id="IPR011765">
    <property type="entry name" value="Pept_M16_N"/>
</dbReference>
<name>A0A2P8HYF8_9BACI</name>
<dbReference type="AlphaFoldDB" id="A0A2P8HYF8"/>
<evidence type="ECO:0000259" key="2">
    <source>
        <dbReference type="Pfam" id="PF05193"/>
    </source>
</evidence>
<comment type="caution">
    <text evidence="3">The sequence shown here is derived from an EMBL/GenBank/DDBJ whole genome shotgun (WGS) entry which is preliminary data.</text>
</comment>
<accession>A0A2P8HYF8</accession>
<gene>
    <name evidence="3" type="ORF">B0H94_101159</name>
</gene>
<dbReference type="Proteomes" id="UP000242310">
    <property type="component" value="Unassembled WGS sequence"/>
</dbReference>
<sequence>MAEETVYDFLQETLIHEQLDNGLSVFIVPKPKFNKTYATFTTNYGSVDNHFVPLGKDEARQVPDGIAHFLEHKMFEDEEGDVFQVFGENGAQANAFTSFTRTAYLFSSTENAMTHIETLLNFVQHPYFTEESVEKEKGIINQEIRMYDDNPDWQLFFGLLRSMYEQHPVKVDIAGTTDSIDEITKDDLYECYKTFYHPSQMALVISGPVDTEEVLGLIRNNQAEKTFAPPEDVQRFYPEEPAAPVEPHKVTEMSVATPKCLIGFKEKDPGRQGEALLRREASLQIALDMLFGPGSEAYEALYEEGIIDDSFSTDYTAEKTFGFSVLGGDTKHPETLKDRVFKVFETMQQKDFDADAFERAKKKKIGRFLKQLNSPEFIANQYTRYQFNEMDLFQTLPVLESLTLEDVTEAARDHFEQKQAAVHIVQREGS</sequence>
<feature type="domain" description="Peptidase M16 N-terminal" evidence="1">
    <location>
        <begin position="64"/>
        <end position="176"/>
    </location>
</feature>
<dbReference type="InterPro" id="IPR007863">
    <property type="entry name" value="Peptidase_M16_C"/>
</dbReference>
<dbReference type="GO" id="GO:0046872">
    <property type="term" value="F:metal ion binding"/>
    <property type="evidence" value="ECO:0007669"/>
    <property type="project" value="InterPro"/>
</dbReference>
<dbReference type="PANTHER" id="PTHR11851:SF134">
    <property type="entry name" value="ZINC-DEPENDENT PROTEASE"/>
    <property type="match status" value="1"/>
</dbReference>
<dbReference type="PANTHER" id="PTHR11851">
    <property type="entry name" value="METALLOPROTEASE"/>
    <property type="match status" value="1"/>
</dbReference>
<dbReference type="Pfam" id="PF00675">
    <property type="entry name" value="Peptidase_M16"/>
    <property type="match status" value="1"/>
</dbReference>
<dbReference type="Pfam" id="PF05193">
    <property type="entry name" value="Peptidase_M16_C"/>
    <property type="match status" value="1"/>
</dbReference>
<evidence type="ECO:0000313" key="3">
    <source>
        <dbReference type="EMBL" id="PSL51249.1"/>
    </source>
</evidence>
<organism evidence="3 4">
    <name type="scientific">Salsuginibacillus halophilus</name>
    <dbReference type="NCBI Taxonomy" id="517424"/>
    <lineage>
        <taxon>Bacteria</taxon>
        <taxon>Bacillati</taxon>
        <taxon>Bacillota</taxon>
        <taxon>Bacilli</taxon>
        <taxon>Bacillales</taxon>
        <taxon>Bacillaceae</taxon>
        <taxon>Salsuginibacillus</taxon>
    </lineage>
</organism>